<sequence>MVFWIFLDLAQDLDLSGQTLMASSLVFRRVGNSEDSYILKSLRHAKFRWLFGSFGS</sequence>
<name>A0A2N1M2K7_9GLOM</name>
<reference evidence="1 2" key="2">
    <citation type="submission" date="2017-10" db="EMBL/GenBank/DDBJ databases">
        <title>Extensive intraspecific genome diversity in a model arbuscular mycorrhizal fungus.</title>
        <authorList>
            <person name="Chen E.C.H."/>
            <person name="Morin E."/>
            <person name="Baudet D."/>
            <person name="Noel J."/>
            <person name="Ndikumana S."/>
            <person name="Charron P."/>
            <person name="St-Onge C."/>
            <person name="Giorgi J."/>
            <person name="Grigoriev I.V."/>
            <person name="Roux C."/>
            <person name="Martin F.M."/>
            <person name="Corradi N."/>
        </authorList>
    </citation>
    <scope>NUCLEOTIDE SEQUENCE [LARGE SCALE GENOMIC DNA]</scope>
    <source>
        <strain evidence="1 2">C2</strain>
    </source>
</reference>
<comment type="caution">
    <text evidence="1">The sequence shown here is derived from an EMBL/GenBank/DDBJ whole genome shotgun (WGS) entry which is preliminary data.</text>
</comment>
<proteinExistence type="predicted"/>
<evidence type="ECO:0000313" key="1">
    <source>
        <dbReference type="EMBL" id="PKK55855.1"/>
    </source>
</evidence>
<dbReference type="AlphaFoldDB" id="A0A2N1M2K7"/>
<organism evidence="1 2">
    <name type="scientific">Rhizophagus irregularis</name>
    <dbReference type="NCBI Taxonomy" id="588596"/>
    <lineage>
        <taxon>Eukaryota</taxon>
        <taxon>Fungi</taxon>
        <taxon>Fungi incertae sedis</taxon>
        <taxon>Mucoromycota</taxon>
        <taxon>Glomeromycotina</taxon>
        <taxon>Glomeromycetes</taxon>
        <taxon>Glomerales</taxon>
        <taxon>Glomeraceae</taxon>
        <taxon>Rhizophagus</taxon>
    </lineage>
</organism>
<reference evidence="1 2" key="1">
    <citation type="submission" date="2016-04" db="EMBL/GenBank/DDBJ databases">
        <title>Genome analyses suggest a sexual origin of heterokaryosis in a supposedly ancient asexual fungus.</title>
        <authorList>
            <person name="Ropars J."/>
            <person name="Sedzielewska K."/>
            <person name="Noel J."/>
            <person name="Charron P."/>
            <person name="Farinelli L."/>
            <person name="Marton T."/>
            <person name="Kruger M."/>
            <person name="Pelin A."/>
            <person name="Brachmann A."/>
            <person name="Corradi N."/>
        </authorList>
    </citation>
    <scope>NUCLEOTIDE SEQUENCE [LARGE SCALE GENOMIC DNA]</scope>
    <source>
        <strain evidence="1 2">C2</strain>
    </source>
</reference>
<dbReference type="Proteomes" id="UP000233469">
    <property type="component" value="Unassembled WGS sequence"/>
</dbReference>
<gene>
    <name evidence="1" type="ORF">RhiirC2_801321</name>
</gene>
<protein>
    <submittedName>
        <fullName evidence="1">Uncharacterized protein</fullName>
    </submittedName>
</protein>
<dbReference type="EMBL" id="LLXL01006671">
    <property type="protein sequence ID" value="PKK55855.1"/>
    <property type="molecule type" value="Genomic_DNA"/>
</dbReference>
<evidence type="ECO:0000313" key="2">
    <source>
        <dbReference type="Proteomes" id="UP000233469"/>
    </source>
</evidence>
<accession>A0A2N1M2K7</accession>